<dbReference type="AlphaFoldDB" id="A0AAV1ET24"/>
<accession>A0AAV1ET24</accession>
<evidence type="ECO:0000313" key="4">
    <source>
        <dbReference type="Proteomes" id="UP001178508"/>
    </source>
</evidence>
<keyword evidence="4" id="KW-1185">Reference proteome</keyword>
<dbReference type="EMBL" id="OY660865">
    <property type="protein sequence ID" value="CAJ1051904.1"/>
    <property type="molecule type" value="Genomic_DNA"/>
</dbReference>
<gene>
    <name evidence="3" type="ORF">XNOV1_A012646</name>
</gene>
<dbReference type="PROSITE" id="PS51029">
    <property type="entry name" value="MADF"/>
    <property type="match status" value="1"/>
</dbReference>
<sequence length="230" mass="26669">MDQTGERLCEEIKKHPCLYDSLSQHRKDNRMVAKSWREISLTVGVGVPECMKRWKNMRDKFVRLRKRMASESQEAGRRRVTAFYIFLSWLGPFVRHRNTAPLSTDKFQKRLRPSRNCSSEVEAAAVEVSVEGSSEVSYLSPLSSEPSPRPPSPRMAGKRLKGMDQDECLQKQLEELRVELQQRLSEGDDVYTRFGQTVAGMIRRLPDDQRSRAMFEVHKVLFHVQQQAQD</sequence>
<organism evidence="3 4">
    <name type="scientific">Xyrichtys novacula</name>
    <name type="common">Pearly razorfish</name>
    <name type="synonym">Hemipteronotus novacula</name>
    <dbReference type="NCBI Taxonomy" id="13765"/>
    <lineage>
        <taxon>Eukaryota</taxon>
        <taxon>Metazoa</taxon>
        <taxon>Chordata</taxon>
        <taxon>Craniata</taxon>
        <taxon>Vertebrata</taxon>
        <taxon>Euteleostomi</taxon>
        <taxon>Actinopterygii</taxon>
        <taxon>Neopterygii</taxon>
        <taxon>Teleostei</taxon>
        <taxon>Neoteleostei</taxon>
        <taxon>Acanthomorphata</taxon>
        <taxon>Eupercaria</taxon>
        <taxon>Labriformes</taxon>
        <taxon>Labridae</taxon>
        <taxon>Xyrichtys</taxon>
    </lineage>
</organism>
<dbReference type="InterPro" id="IPR006578">
    <property type="entry name" value="MADF-dom"/>
</dbReference>
<reference evidence="3" key="1">
    <citation type="submission" date="2023-08" db="EMBL/GenBank/DDBJ databases">
        <authorList>
            <person name="Alioto T."/>
            <person name="Alioto T."/>
            <person name="Gomez Garrido J."/>
        </authorList>
    </citation>
    <scope>NUCLEOTIDE SEQUENCE</scope>
</reference>
<dbReference type="PANTHER" id="PTHR12243">
    <property type="entry name" value="MADF DOMAIN TRANSCRIPTION FACTOR"/>
    <property type="match status" value="1"/>
</dbReference>
<dbReference type="Pfam" id="PF10545">
    <property type="entry name" value="MADF_DNA_bdg"/>
    <property type="match status" value="1"/>
</dbReference>
<feature type="domain" description="MADF" evidence="2">
    <location>
        <begin position="7"/>
        <end position="95"/>
    </location>
</feature>
<evidence type="ECO:0000256" key="1">
    <source>
        <dbReference type="SAM" id="MobiDB-lite"/>
    </source>
</evidence>
<dbReference type="Proteomes" id="UP001178508">
    <property type="component" value="Chromosome 2"/>
</dbReference>
<proteinExistence type="predicted"/>
<dbReference type="SMART" id="SM00595">
    <property type="entry name" value="MADF"/>
    <property type="match status" value="1"/>
</dbReference>
<feature type="compositionally biased region" description="Low complexity" evidence="1">
    <location>
        <begin position="137"/>
        <end position="146"/>
    </location>
</feature>
<dbReference type="PANTHER" id="PTHR12243:SF67">
    <property type="entry name" value="COREPRESSOR OF PANGOLIN, ISOFORM A-RELATED"/>
    <property type="match status" value="1"/>
</dbReference>
<evidence type="ECO:0000259" key="2">
    <source>
        <dbReference type="PROSITE" id="PS51029"/>
    </source>
</evidence>
<feature type="region of interest" description="Disordered" evidence="1">
    <location>
        <begin position="137"/>
        <end position="160"/>
    </location>
</feature>
<protein>
    <submittedName>
        <fullName evidence="3">Proline-rich protein 12-like</fullName>
    </submittedName>
</protein>
<name>A0AAV1ET24_XYRNO</name>
<dbReference type="InterPro" id="IPR039353">
    <property type="entry name" value="TF_Adf1"/>
</dbReference>
<evidence type="ECO:0000313" key="3">
    <source>
        <dbReference type="EMBL" id="CAJ1051904.1"/>
    </source>
</evidence>